<organism evidence="2 3">
    <name type="scientific">Succiniclasticum ruminis</name>
    <dbReference type="NCBI Taxonomy" id="40841"/>
    <lineage>
        <taxon>Bacteria</taxon>
        <taxon>Bacillati</taxon>
        <taxon>Bacillota</taxon>
        <taxon>Negativicutes</taxon>
        <taxon>Acidaminococcales</taxon>
        <taxon>Acidaminococcaceae</taxon>
        <taxon>Succiniclasticum</taxon>
    </lineage>
</organism>
<dbReference type="Proteomes" id="UP000198943">
    <property type="component" value="Unassembled WGS sequence"/>
</dbReference>
<evidence type="ECO:0000313" key="2">
    <source>
        <dbReference type="EMBL" id="SDB95636.1"/>
    </source>
</evidence>
<dbReference type="Pfam" id="PF05598">
    <property type="entry name" value="DUF772"/>
    <property type="match status" value="1"/>
</dbReference>
<feature type="domain" description="Transposase InsH N-terminal" evidence="1">
    <location>
        <begin position="24"/>
        <end position="95"/>
    </location>
</feature>
<evidence type="ECO:0000259" key="1">
    <source>
        <dbReference type="Pfam" id="PF05598"/>
    </source>
</evidence>
<keyword evidence="3" id="KW-1185">Reference proteome</keyword>
<dbReference type="AlphaFoldDB" id="A0A1G6HQ66"/>
<reference evidence="3" key="1">
    <citation type="submission" date="2016-10" db="EMBL/GenBank/DDBJ databases">
        <authorList>
            <person name="Varghese N."/>
            <person name="Submissions S."/>
        </authorList>
    </citation>
    <scope>NUCLEOTIDE SEQUENCE [LARGE SCALE GENOMIC DNA]</scope>
    <source>
        <strain evidence="3">DSM 11005</strain>
    </source>
</reference>
<dbReference type="EMBL" id="FMYW01000001">
    <property type="protein sequence ID" value="SDB95636.1"/>
    <property type="molecule type" value="Genomic_DNA"/>
</dbReference>
<sequence length="105" mass="12558">MYKSTDYEHEQLSFINFNMACGMQLDMNNEWIRIAQQLPWKVWEALYVAIFPSNTGNIAKPCRMVLGSLILQMRLGFTDRELVDQLRQNPYYQITYNIFRKNKIK</sequence>
<name>A0A1G6HQ66_9FIRM</name>
<proteinExistence type="predicted"/>
<protein>
    <submittedName>
        <fullName evidence="2">Transposase domain</fullName>
    </submittedName>
</protein>
<dbReference type="InterPro" id="IPR008490">
    <property type="entry name" value="Transposase_InsH_N"/>
</dbReference>
<evidence type="ECO:0000313" key="3">
    <source>
        <dbReference type="Proteomes" id="UP000198943"/>
    </source>
</evidence>
<gene>
    <name evidence="2" type="ORF">SAMN04487864_101109</name>
</gene>
<dbReference type="RefSeq" id="WP_176760331.1">
    <property type="nucleotide sequence ID" value="NZ_FMYW01000001.1"/>
</dbReference>
<accession>A0A1G6HQ66</accession>